<dbReference type="InterPro" id="IPR036866">
    <property type="entry name" value="RibonucZ/Hydroxyglut_hydro"/>
</dbReference>
<comment type="caution">
    <text evidence="3">The sequence shown here is derived from an EMBL/GenBank/DDBJ whole genome shotgun (WGS) entry which is preliminary data.</text>
</comment>
<name>A0AAE3DHQ9_9FIRM</name>
<feature type="compositionally biased region" description="Polar residues" evidence="1">
    <location>
        <begin position="92"/>
        <end position="126"/>
    </location>
</feature>
<feature type="compositionally biased region" description="Basic and acidic residues" evidence="1">
    <location>
        <begin position="132"/>
        <end position="143"/>
    </location>
</feature>
<dbReference type="EMBL" id="JAJEPU010000010">
    <property type="protein sequence ID" value="MCC2164265.1"/>
    <property type="molecule type" value="Genomic_DNA"/>
</dbReference>
<keyword evidence="4" id="KW-1185">Reference proteome</keyword>
<evidence type="ECO:0000313" key="4">
    <source>
        <dbReference type="Proteomes" id="UP001198962"/>
    </source>
</evidence>
<dbReference type="Pfam" id="PF00753">
    <property type="entry name" value="Lactamase_B"/>
    <property type="match status" value="1"/>
</dbReference>
<dbReference type="SUPFAM" id="SSF56281">
    <property type="entry name" value="Metallo-hydrolase/oxidoreductase"/>
    <property type="match status" value="1"/>
</dbReference>
<dbReference type="SMART" id="SM00849">
    <property type="entry name" value="Lactamase_B"/>
    <property type="match status" value="1"/>
</dbReference>
<proteinExistence type="predicted"/>
<organism evidence="3 4">
    <name type="scientific">Brotaphodocola catenula</name>
    <dbReference type="NCBI Taxonomy" id="2885361"/>
    <lineage>
        <taxon>Bacteria</taxon>
        <taxon>Bacillati</taxon>
        <taxon>Bacillota</taxon>
        <taxon>Clostridia</taxon>
        <taxon>Lachnospirales</taxon>
        <taxon>Lachnospiraceae</taxon>
        <taxon>Brotaphodocola</taxon>
    </lineage>
</organism>
<feature type="compositionally biased region" description="Basic and acidic residues" evidence="1">
    <location>
        <begin position="1"/>
        <end position="12"/>
    </location>
</feature>
<dbReference type="RefSeq" id="WP_308450948.1">
    <property type="nucleotide sequence ID" value="NZ_JAJEPU010000010.1"/>
</dbReference>
<dbReference type="Proteomes" id="UP001198962">
    <property type="component" value="Unassembled WGS sequence"/>
</dbReference>
<evidence type="ECO:0000313" key="3">
    <source>
        <dbReference type="EMBL" id="MCC2164265.1"/>
    </source>
</evidence>
<sequence>MEQGVRDREMRRTRTNQRGKSRKRKRRNGGNLLAFLVALLAVGVVGTAGHRLVSEGMEASGQVGQVQGQESGKQEADEVNGANGGSAENSGTETEAGTENGNSDGTENLNVSGEGTQDTQSASNDQAELITEGEKPESERDTTPHLGGAELRMLQSQTKGQMMSFLLKTKSGKLIVVDGGRWDDGDYLMEQIRKEGGHVSAWFLTHAHTDHVGALLKLLTNEADGEDTGITIDHIYYNFASAEWYQKHELGDLGTAMSILQQLSALPAGVCQTVKRGDEIKVDDVMIQVMNDRYEPEEVGERDGNDASVAYRMVVNGKSILFLGDLQKKGGAHLLQQAGGGLKSDMVQMAHHGQNGVEENVYEAIQPSVCLWPTPQWLWDNEGGSYTTPETKAWVKKLNVSRNYCMKDGDQVIR</sequence>
<gene>
    <name evidence="3" type="ORF">LKD32_05075</name>
</gene>
<dbReference type="InterPro" id="IPR052159">
    <property type="entry name" value="Competence_DNA_uptake"/>
</dbReference>
<dbReference type="AlphaFoldDB" id="A0AAE3DHQ9"/>
<dbReference type="PANTHER" id="PTHR30619">
    <property type="entry name" value="DNA INTERNALIZATION/COMPETENCE PROTEIN COMEC/REC2"/>
    <property type="match status" value="1"/>
</dbReference>
<feature type="compositionally biased region" description="Low complexity" evidence="1">
    <location>
        <begin position="60"/>
        <end position="71"/>
    </location>
</feature>
<dbReference type="PANTHER" id="PTHR30619:SF1">
    <property type="entry name" value="RECOMBINATION PROTEIN 2"/>
    <property type="match status" value="1"/>
</dbReference>
<feature type="region of interest" description="Disordered" evidence="1">
    <location>
        <begin position="1"/>
        <end position="27"/>
    </location>
</feature>
<evidence type="ECO:0000259" key="2">
    <source>
        <dbReference type="SMART" id="SM00849"/>
    </source>
</evidence>
<evidence type="ECO:0000256" key="1">
    <source>
        <dbReference type="SAM" id="MobiDB-lite"/>
    </source>
</evidence>
<feature type="domain" description="Metallo-beta-lactamase" evidence="2">
    <location>
        <begin position="161"/>
        <end position="365"/>
    </location>
</feature>
<dbReference type="Gene3D" id="3.60.15.10">
    <property type="entry name" value="Ribonuclease Z/Hydroxyacylglutathione hydrolase-like"/>
    <property type="match status" value="1"/>
</dbReference>
<reference evidence="3" key="1">
    <citation type="submission" date="2021-10" db="EMBL/GenBank/DDBJ databases">
        <title>Anaerobic single-cell dispensing facilitates the cultivation of human gut bacteria.</title>
        <authorList>
            <person name="Afrizal A."/>
        </authorList>
    </citation>
    <scope>NUCLEOTIDE SEQUENCE</scope>
    <source>
        <strain evidence="3">CLA-AA-H274</strain>
    </source>
</reference>
<feature type="region of interest" description="Disordered" evidence="1">
    <location>
        <begin position="59"/>
        <end position="145"/>
    </location>
</feature>
<dbReference type="InterPro" id="IPR001279">
    <property type="entry name" value="Metallo-B-lactamas"/>
</dbReference>
<protein>
    <submittedName>
        <fullName evidence="3">MBL fold metallo-hydrolase</fullName>
    </submittedName>
</protein>
<accession>A0AAE3DHQ9</accession>
<feature type="compositionally biased region" description="Basic residues" evidence="1">
    <location>
        <begin position="13"/>
        <end position="27"/>
    </location>
</feature>